<keyword evidence="4 6" id="KW-1133">Transmembrane helix</keyword>
<comment type="subcellular location">
    <subcellularLocation>
        <location evidence="1">Cell membrane</location>
        <topology evidence="1">Multi-pass membrane protein</topology>
    </subcellularLocation>
</comment>
<organism evidence="7 8">
    <name type="scientific">Corynebacterium lizhenjunii</name>
    <dbReference type="NCBI Taxonomy" id="2709394"/>
    <lineage>
        <taxon>Bacteria</taxon>
        <taxon>Bacillati</taxon>
        <taxon>Actinomycetota</taxon>
        <taxon>Actinomycetes</taxon>
        <taxon>Mycobacteriales</taxon>
        <taxon>Corynebacteriaceae</taxon>
        <taxon>Corynebacterium</taxon>
    </lineage>
</organism>
<feature type="transmembrane region" description="Helical" evidence="6">
    <location>
        <begin position="251"/>
        <end position="273"/>
    </location>
</feature>
<feature type="transmembrane region" description="Helical" evidence="6">
    <location>
        <begin position="373"/>
        <end position="392"/>
    </location>
</feature>
<dbReference type="EMBL" id="CP064954">
    <property type="protein sequence ID" value="QPK78679.1"/>
    <property type="molecule type" value="Genomic_DNA"/>
</dbReference>
<dbReference type="PANTHER" id="PTHR23513:SF6">
    <property type="entry name" value="MAJOR FACILITATOR SUPERFAMILY ASSOCIATED DOMAIN-CONTAINING PROTEIN"/>
    <property type="match status" value="1"/>
</dbReference>
<keyword evidence="5 6" id="KW-0472">Membrane</keyword>
<feature type="transmembrane region" description="Helical" evidence="6">
    <location>
        <begin position="347"/>
        <end position="367"/>
    </location>
</feature>
<feature type="transmembrane region" description="Helical" evidence="6">
    <location>
        <begin position="222"/>
        <end position="245"/>
    </location>
</feature>
<dbReference type="RefSeq" id="WP_165009528.1">
    <property type="nucleotide sequence ID" value="NZ_CP064954.1"/>
</dbReference>
<dbReference type="GO" id="GO:0005886">
    <property type="term" value="C:plasma membrane"/>
    <property type="evidence" value="ECO:0007669"/>
    <property type="project" value="UniProtKB-SubCell"/>
</dbReference>
<dbReference type="PANTHER" id="PTHR23513">
    <property type="entry name" value="INTEGRAL MEMBRANE EFFLUX PROTEIN-RELATED"/>
    <property type="match status" value="1"/>
</dbReference>
<dbReference type="KEGG" id="cliz:G7Y31_09015"/>
<name>A0A7T0KEW7_9CORY</name>
<protein>
    <submittedName>
        <fullName evidence="7">MFS transporter</fullName>
    </submittedName>
</protein>
<evidence type="ECO:0000313" key="7">
    <source>
        <dbReference type="EMBL" id="QPK78679.1"/>
    </source>
</evidence>
<dbReference type="InterPro" id="IPR036259">
    <property type="entry name" value="MFS_trans_sf"/>
</dbReference>
<sequence length="409" mass="41250">MSNLKNTPGYQRLVGTMALNQSAYAMAAVAIPLLVFDVSGNATLTGTISGLSTAALVVLSLPAGALTDTFHASTVLRLVTLTQAILWLGITAMVGFGATSLLVIAGCAIVATALSAFDAPSEQSLIQQIVAPDDFGTANAIAHGRESAAAVIGGPVAGFLYSLAPAVCLAVQSCLHGLASVLVPNRKLADAPAPSSDESSPSLAGTAAEGFRFVFNHPGPRWITVVAAIANVPMSAFILLLIFSYRDAGASAFVVGLISAAFSAGVIAGSFFAGPLTKRVPLGKLGTMALAAFTAGLFMLTLVHDNTAATIVTLFAAGLPLASFNSAIGAFTAAVTPEGRMGSVTTASTVPGIFLMPAGAILAGFGFEHWGTTASLAVISTLALVSTALTFVRPLQRIPLLTALNSSGS</sequence>
<gene>
    <name evidence="7" type="ORF">G7Y31_09015</name>
</gene>
<dbReference type="SUPFAM" id="SSF103473">
    <property type="entry name" value="MFS general substrate transporter"/>
    <property type="match status" value="1"/>
</dbReference>
<keyword evidence="3 6" id="KW-0812">Transmembrane</keyword>
<feature type="transmembrane region" description="Helical" evidence="6">
    <location>
        <begin position="43"/>
        <end position="64"/>
    </location>
</feature>
<evidence type="ECO:0000256" key="5">
    <source>
        <dbReference type="ARBA" id="ARBA00023136"/>
    </source>
</evidence>
<feature type="transmembrane region" description="Helical" evidence="6">
    <location>
        <begin position="84"/>
        <end position="117"/>
    </location>
</feature>
<evidence type="ECO:0000256" key="1">
    <source>
        <dbReference type="ARBA" id="ARBA00004651"/>
    </source>
</evidence>
<evidence type="ECO:0000256" key="6">
    <source>
        <dbReference type="SAM" id="Phobius"/>
    </source>
</evidence>
<reference evidence="7 8" key="1">
    <citation type="submission" date="2020-11" db="EMBL/GenBank/DDBJ databases">
        <title>Corynebacterium sp. ZJ-599.</title>
        <authorList>
            <person name="Zhou J."/>
        </authorList>
    </citation>
    <scope>NUCLEOTIDE SEQUENCE [LARGE SCALE GENOMIC DNA]</scope>
    <source>
        <strain evidence="7 8">ZJ-599</strain>
    </source>
</reference>
<feature type="transmembrane region" description="Helical" evidence="6">
    <location>
        <begin position="309"/>
        <end position="335"/>
    </location>
</feature>
<dbReference type="CDD" id="cd06173">
    <property type="entry name" value="MFS_MefA_like"/>
    <property type="match status" value="1"/>
</dbReference>
<dbReference type="GO" id="GO:0022857">
    <property type="term" value="F:transmembrane transporter activity"/>
    <property type="evidence" value="ECO:0007669"/>
    <property type="project" value="InterPro"/>
</dbReference>
<evidence type="ECO:0000313" key="8">
    <source>
        <dbReference type="Proteomes" id="UP000594681"/>
    </source>
</evidence>
<evidence type="ECO:0000256" key="2">
    <source>
        <dbReference type="ARBA" id="ARBA00022475"/>
    </source>
</evidence>
<dbReference type="Gene3D" id="1.20.1250.20">
    <property type="entry name" value="MFS general substrate transporter like domains"/>
    <property type="match status" value="1"/>
</dbReference>
<accession>A0A7T0KEW7</accession>
<dbReference type="InterPro" id="IPR011701">
    <property type="entry name" value="MFS"/>
</dbReference>
<evidence type="ECO:0000256" key="4">
    <source>
        <dbReference type="ARBA" id="ARBA00022989"/>
    </source>
</evidence>
<feature type="transmembrane region" description="Helical" evidence="6">
    <location>
        <begin position="12"/>
        <end position="36"/>
    </location>
</feature>
<feature type="transmembrane region" description="Helical" evidence="6">
    <location>
        <begin position="285"/>
        <end position="303"/>
    </location>
</feature>
<dbReference type="Proteomes" id="UP000594681">
    <property type="component" value="Chromosome"/>
</dbReference>
<evidence type="ECO:0000256" key="3">
    <source>
        <dbReference type="ARBA" id="ARBA00022692"/>
    </source>
</evidence>
<keyword evidence="2" id="KW-1003">Cell membrane</keyword>
<dbReference type="AlphaFoldDB" id="A0A7T0KEW7"/>
<keyword evidence="8" id="KW-1185">Reference proteome</keyword>
<dbReference type="Pfam" id="PF07690">
    <property type="entry name" value="MFS_1"/>
    <property type="match status" value="1"/>
</dbReference>
<proteinExistence type="predicted"/>